<evidence type="ECO:0000313" key="2">
    <source>
        <dbReference type="Proteomes" id="UP000540266"/>
    </source>
</evidence>
<accession>A0A7X6J2E1</accession>
<proteinExistence type="predicted"/>
<dbReference type="EMBL" id="CP064931">
    <property type="protein sequence ID" value="QPK09198.1"/>
    <property type="molecule type" value="Genomic_DNA"/>
</dbReference>
<gene>
    <name evidence="1" type="ORF">HER27_001030</name>
</gene>
<reference evidence="1 2" key="1">
    <citation type="submission" date="2020-11" db="EMBL/GenBank/DDBJ databases">
        <title>Indigenous Rhizobia Nodulating Common beans in Western Kenya.</title>
        <authorList>
            <person name="Wekesa C.S."/>
            <person name="Oelmueller R."/>
            <person name="Furch A.C."/>
        </authorList>
    </citation>
    <scope>NUCLEOTIDE SEQUENCE [LARGE SCALE GENOMIC DNA]</scope>
    <source>
        <strain evidence="2">BS3</strain>
    </source>
</reference>
<evidence type="ECO:0000313" key="1">
    <source>
        <dbReference type="EMBL" id="QPK09198.1"/>
    </source>
</evidence>
<organism evidence="1 2">
    <name type="scientific">Rhizobium phaseoli</name>
    <dbReference type="NCBI Taxonomy" id="396"/>
    <lineage>
        <taxon>Bacteria</taxon>
        <taxon>Pseudomonadati</taxon>
        <taxon>Pseudomonadota</taxon>
        <taxon>Alphaproteobacteria</taxon>
        <taxon>Hyphomicrobiales</taxon>
        <taxon>Rhizobiaceae</taxon>
        <taxon>Rhizobium/Agrobacterium group</taxon>
        <taxon>Rhizobium</taxon>
    </lineage>
</organism>
<dbReference type="Proteomes" id="UP000540266">
    <property type="component" value="Chromosome"/>
</dbReference>
<dbReference type="RefSeq" id="WP_167860870.1">
    <property type="nucleotide sequence ID" value="NZ_CP064931.1"/>
</dbReference>
<sequence length="186" mass="20575">MKVRPDKTFGLASSTDLYLKLIHDIERLRAGAGTKAVQYAAFDAAVTASHILDWVLHEIDAASHLRLTGVPKGYKPTKKGELGPVAGFIHINGGRMGGIEFCRQISNSVKHMTITMGPVMTDMSTGSTVKLDWTKDKITNAYAIAYIQVAPKGEKINVVELFQTTAEQWFLFLEREGLWVEQPPED</sequence>
<dbReference type="AlphaFoldDB" id="A0A7X6J2E1"/>
<protein>
    <submittedName>
        <fullName evidence="1">Uncharacterized protein</fullName>
    </submittedName>
</protein>
<name>A0A7X6J2E1_9HYPH</name>